<dbReference type="Proteomes" id="UP000639004">
    <property type="component" value="Unassembled WGS sequence"/>
</dbReference>
<keyword evidence="3" id="KW-1185">Reference proteome</keyword>
<evidence type="ECO:0000313" key="3">
    <source>
        <dbReference type="Proteomes" id="UP000639004"/>
    </source>
</evidence>
<accession>A0ABS0TUK5</accession>
<feature type="signal peptide" evidence="1">
    <location>
        <begin position="1"/>
        <end position="26"/>
    </location>
</feature>
<dbReference type="EMBL" id="JAEHSL010000014">
    <property type="protein sequence ID" value="MBI6182046.1"/>
    <property type="molecule type" value="Genomic_DNA"/>
</dbReference>
<organism evidence="2 3">
    <name type="scientific">Serratia proteamaculans</name>
    <dbReference type="NCBI Taxonomy" id="28151"/>
    <lineage>
        <taxon>Bacteria</taxon>
        <taxon>Pseudomonadati</taxon>
        <taxon>Pseudomonadota</taxon>
        <taxon>Gammaproteobacteria</taxon>
        <taxon>Enterobacterales</taxon>
        <taxon>Yersiniaceae</taxon>
        <taxon>Serratia</taxon>
    </lineage>
</organism>
<comment type="caution">
    <text evidence="2">The sequence shown here is derived from an EMBL/GenBank/DDBJ whole genome shotgun (WGS) entry which is preliminary data.</text>
</comment>
<evidence type="ECO:0000313" key="2">
    <source>
        <dbReference type="EMBL" id="MBI6182046.1"/>
    </source>
</evidence>
<keyword evidence="1" id="KW-0732">Signal</keyword>
<feature type="chain" id="PRO_5045365523" description="Cellulose biosynthesis protein BcsS" evidence="1">
    <location>
        <begin position="27"/>
        <end position="275"/>
    </location>
</feature>
<protein>
    <recommendedName>
        <fullName evidence="4">Cellulose biosynthesis protein BcsS</fullName>
    </recommendedName>
</protein>
<sequence>MQHRLTRGRLLSVVSLLTLAQVPAQAAEVVASKTAVATAASLPMDDTDWHVTLSPYLWMPSLRGNGAVDGHTGRFKAPFHKLVRDLDFVTMGNIAVNKGRYGMFFDGQYFDLSKHLSFRAPGVSADTSIRATQLSLGGFYEVYRRDLGGSTVFGAPRERTLAPTMGVHWTRMQARAWGEGMSLEQTHTWAVPFVGVRGSYDLSERWNLSSQWDVGAWGRQYNLQGQTYLGYRLGILGKESMLRVGAHILHQDYQDGGFHWNVSQYGPVAGLSMKF</sequence>
<evidence type="ECO:0008006" key="4">
    <source>
        <dbReference type="Google" id="ProtNLM"/>
    </source>
</evidence>
<name>A0ABS0TUK5_SERPR</name>
<dbReference type="RefSeq" id="WP_198642392.1">
    <property type="nucleotide sequence ID" value="NZ_JAEHSL010000014.1"/>
</dbReference>
<gene>
    <name evidence="2" type="ORF">JEQ07_16790</name>
</gene>
<evidence type="ECO:0000256" key="1">
    <source>
        <dbReference type="SAM" id="SignalP"/>
    </source>
</evidence>
<reference evidence="2 3" key="1">
    <citation type="submission" date="2020-12" db="EMBL/GenBank/DDBJ databases">
        <title>Enhanced detection system for hospital associated transmission using whole genome sequencing surveillance.</title>
        <authorList>
            <person name="Harrison L.H."/>
            <person name="Van Tyne D."/>
            <person name="Marsh J.W."/>
            <person name="Griffith M.P."/>
            <person name="Snyder D.J."/>
            <person name="Cooper V.S."/>
            <person name="Mustapha M."/>
        </authorList>
    </citation>
    <scope>NUCLEOTIDE SEQUENCE [LARGE SCALE GENOMIC DNA]</scope>
    <source>
        <strain evidence="2 3">SER00238</strain>
    </source>
</reference>
<proteinExistence type="predicted"/>